<dbReference type="PANTHER" id="PTHR28297">
    <property type="entry name" value="FUNGAL PROTEIN"/>
    <property type="match status" value="1"/>
</dbReference>
<dbReference type="AlphaFoldDB" id="A0A136IS86"/>
<evidence type="ECO:0000313" key="3">
    <source>
        <dbReference type="Proteomes" id="UP000070501"/>
    </source>
</evidence>
<dbReference type="Proteomes" id="UP000070501">
    <property type="component" value="Unassembled WGS sequence"/>
</dbReference>
<feature type="transmembrane region" description="Helical" evidence="1">
    <location>
        <begin position="162"/>
        <end position="185"/>
    </location>
</feature>
<feature type="transmembrane region" description="Helical" evidence="1">
    <location>
        <begin position="21"/>
        <end position="49"/>
    </location>
</feature>
<organism evidence="2 3">
    <name type="scientific">Microdochium bolleyi</name>
    <dbReference type="NCBI Taxonomy" id="196109"/>
    <lineage>
        <taxon>Eukaryota</taxon>
        <taxon>Fungi</taxon>
        <taxon>Dikarya</taxon>
        <taxon>Ascomycota</taxon>
        <taxon>Pezizomycotina</taxon>
        <taxon>Sordariomycetes</taxon>
        <taxon>Xylariomycetidae</taxon>
        <taxon>Xylariales</taxon>
        <taxon>Microdochiaceae</taxon>
        <taxon>Microdochium</taxon>
    </lineage>
</organism>
<dbReference type="InParanoid" id="A0A136IS86"/>
<proteinExistence type="predicted"/>
<dbReference type="PANTHER" id="PTHR28297:SF1">
    <property type="entry name" value="FUNGAL PROTEIN"/>
    <property type="match status" value="1"/>
</dbReference>
<protein>
    <submittedName>
        <fullName evidence="2">Uncharacterized protein</fullName>
    </submittedName>
</protein>
<dbReference type="Pfam" id="PF10445">
    <property type="entry name" value="DUF2456"/>
    <property type="match status" value="1"/>
</dbReference>
<keyword evidence="1" id="KW-0812">Transmembrane</keyword>
<keyword evidence="3" id="KW-1185">Reference proteome</keyword>
<dbReference type="InterPro" id="IPR018852">
    <property type="entry name" value="DUF2456"/>
</dbReference>
<evidence type="ECO:0000313" key="2">
    <source>
        <dbReference type="EMBL" id="KXJ87748.1"/>
    </source>
</evidence>
<feature type="transmembrane region" description="Helical" evidence="1">
    <location>
        <begin position="205"/>
        <end position="224"/>
    </location>
</feature>
<keyword evidence="1" id="KW-1133">Transmembrane helix</keyword>
<gene>
    <name evidence="2" type="ORF">Micbo1qcDRAFT_167324</name>
</gene>
<reference evidence="3" key="1">
    <citation type="submission" date="2016-02" db="EMBL/GenBank/DDBJ databases">
        <title>Draft genome sequence of Microdochium bolleyi, a fungal endophyte of beachgrass.</title>
        <authorList>
            <consortium name="DOE Joint Genome Institute"/>
            <person name="David A.S."/>
            <person name="May G."/>
            <person name="Haridas S."/>
            <person name="Lim J."/>
            <person name="Wang M."/>
            <person name="Labutti K."/>
            <person name="Lipzen A."/>
            <person name="Barry K."/>
            <person name="Grigoriev I.V."/>
        </authorList>
    </citation>
    <scope>NUCLEOTIDE SEQUENCE [LARGE SCALE GENOMIC DNA]</scope>
    <source>
        <strain evidence="3">J235TASD1</strain>
    </source>
</reference>
<dbReference type="FunCoup" id="A0A136IS86">
    <property type="interactions" value="10"/>
</dbReference>
<dbReference type="OrthoDB" id="15595at2759"/>
<dbReference type="EMBL" id="KQ964261">
    <property type="protein sequence ID" value="KXJ87748.1"/>
    <property type="molecule type" value="Genomic_DNA"/>
</dbReference>
<feature type="transmembrane region" description="Helical" evidence="1">
    <location>
        <begin position="69"/>
        <end position="88"/>
    </location>
</feature>
<sequence length="261" mass="28731">MGIFGGSGGLRDPTQKLSLHQLLYIFGINGVGGLVISGGINFAIAYGMYSNASEPIWLFQLPTTLLGDAGVTTILQSIITWFITLLLVKGDLRSGGVAPIGFVKEPTNRLVRWFMFLPADDNSNQQERPSPTTKVDSSQQQGRASVFLSLLAFVRDQALRGFLFSIPFFAIMVGPTVGILLSHGIPSGGDWVYPRTWAPQIFKLLYGGILGMFMSPVFVLFWTVRCGWACQRGDSSYGEKWIRKDQEEEPELAVVRSDETV</sequence>
<name>A0A136IS86_9PEZI</name>
<accession>A0A136IS86</accession>
<keyword evidence="1" id="KW-0472">Membrane</keyword>
<evidence type="ECO:0000256" key="1">
    <source>
        <dbReference type="SAM" id="Phobius"/>
    </source>
</evidence>